<evidence type="ECO:0000256" key="1">
    <source>
        <dbReference type="SAM" id="MobiDB-lite"/>
    </source>
</evidence>
<dbReference type="AlphaFoldDB" id="A0A9J6BXJ3"/>
<feature type="compositionally biased region" description="Low complexity" evidence="1">
    <location>
        <begin position="473"/>
        <end position="490"/>
    </location>
</feature>
<feature type="compositionally biased region" description="Basic and acidic residues" evidence="1">
    <location>
        <begin position="379"/>
        <end position="390"/>
    </location>
</feature>
<accession>A0A9J6BXJ3</accession>
<keyword evidence="4" id="KW-1185">Reference proteome</keyword>
<feature type="compositionally biased region" description="Low complexity" evidence="1">
    <location>
        <begin position="349"/>
        <end position="368"/>
    </location>
</feature>
<dbReference type="EMBL" id="JADBJN010000002">
    <property type="protein sequence ID" value="KAG5674591.1"/>
    <property type="molecule type" value="Genomic_DNA"/>
</dbReference>
<feature type="chain" id="PRO_5039888014" evidence="2">
    <location>
        <begin position="21"/>
        <end position="529"/>
    </location>
</feature>
<feature type="region of interest" description="Disordered" evidence="1">
    <location>
        <begin position="473"/>
        <end position="500"/>
    </location>
</feature>
<reference evidence="3" key="1">
    <citation type="submission" date="2021-03" db="EMBL/GenBank/DDBJ databases">
        <title>Chromosome level genome of the anhydrobiotic midge Polypedilum vanderplanki.</title>
        <authorList>
            <person name="Yoshida Y."/>
            <person name="Kikawada T."/>
            <person name="Gusev O."/>
        </authorList>
    </citation>
    <scope>NUCLEOTIDE SEQUENCE</scope>
    <source>
        <strain evidence="3">NIAS01</strain>
        <tissue evidence="3">Whole body or cell culture</tissue>
    </source>
</reference>
<evidence type="ECO:0000256" key="2">
    <source>
        <dbReference type="SAM" id="SignalP"/>
    </source>
</evidence>
<gene>
    <name evidence="3" type="ORF">PVAND_004545</name>
</gene>
<evidence type="ECO:0000313" key="3">
    <source>
        <dbReference type="EMBL" id="KAG5674591.1"/>
    </source>
</evidence>
<sequence>MIKFRRVLLVLVIIIRSSLTENLATAKKLQLSTTKIPSIATNRTALIAAHEANSNSSLKTAESRLFPIGHPSLIPQPGSLVSPFDVATFSNSLLPLISAGIREKVKGVAQTFNDGVDLVEDAIRDGWRQSPLNPHNFEAVLNRPPNLFENLPNLIGLGQPQIPLFPPQHALHKHPKHNIKLKEKEKTLKGLEPYTQDDIMNEYGIKGYKHFEESILREIEKQEEAKVEATIHTLFNEGDRFEIIKGKHYEDDKTAGWKPVAAPTKNYESDNDITSQIISPLHTSIFDETDESNNKLGFHDFDTFHYNSISSSYSVNEEGDETKVKPVKAKIASIGRITPQPIHSTYSPSSTSTLAARSTTTRSRGSNTAHKRRQITSRDNQKADQDDKITKNKSFYDASTSASNEVPVVIAASVKRIVPPQSRAHIQSLTTSKPKNHANFVRNVTEFPRFTSISSEGSSTTKDYGFESTSRFRLLSSSRSTRSTTTTTTKKPSRTVQREVSKYVDKARATGFRGSVKYGQSTTKNGDQN</sequence>
<protein>
    <submittedName>
        <fullName evidence="3">Uncharacterized protein</fullName>
    </submittedName>
</protein>
<feature type="signal peptide" evidence="2">
    <location>
        <begin position="1"/>
        <end position="20"/>
    </location>
</feature>
<dbReference type="OrthoDB" id="7741353at2759"/>
<organism evidence="3 4">
    <name type="scientific">Polypedilum vanderplanki</name>
    <name type="common">Sleeping chironomid midge</name>
    <dbReference type="NCBI Taxonomy" id="319348"/>
    <lineage>
        <taxon>Eukaryota</taxon>
        <taxon>Metazoa</taxon>
        <taxon>Ecdysozoa</taxon>
        <taxon>Arthropoda</taxon>
        <taxon>Hexapoda</taxon>
        <taxon>Insecta</taxon>
        <taxon>Pterygota</taxon>
        <taxon>Neoptera</taxon>
        <taxon>Endopterygota</taxon>
        <taxon>Diptera</taxon>
        <taxon>Nematocera</taxon>
        <taxon>Chironomoidea</taxon>
        <taxon>Chironomidae</taxon>
        <taxon>Chironominae</taxon>
        <taxon>Polypedilum</taxon>
        <taxon>Polypedilum</taxon>
    </lineage>
</organism>
<proteinExistence type="predicted"/>
<feature type="region of interest" description="Disordered" evidence="1">
    <location>
        <begin position="335"/>
        <end position="391"/>
    </location>
</feature>
<comment type="caution">
    <text evidence="3">The sequence shown here is derived from an EMBL/GenBank/DDBJ whole genome shotgun (WGS) entry which is preliminary data.</text>
</comment>
<evidence type="ECO:0000313" key="4">
    <source>
        <dbReference type="Proteomes" id="UP001107558"/>
    </source>
</evidence>
<name>A0A9J6BXJ3_POLVA</name>
<dbReference type="Proteomes" id="UP001107558">
    <property type="component" value="Chromosome 2"/>
</dbReference>
<keyword evidence="2" id="KW-0732">Signal</keyword>